<keyword evidence="2" id="KW-1185">Reference proteome</keyword>
<dbReference type="OrthoDB" id="5950832at2759"/>
<protein>
    <submittedName>
        <fullName evidence="3">NXPE family member 3-like</fullName>
    </submittedName>
</protein>
<dbReference type="GeneID" id="110980947"/>
<proteinExistence type="predicted"/>
<dbReference type="Pfam" id="PF24536">
    <property type="entry name" value="NXPE4_C"/>
    <property type="match status" value="1"/>
</dbReference>
<evidence type="ECO:0000259" key="1">
    <source>
        <dbReference type="Pfam" id="PF24536"/>
    </source>
</evidence>
<gene>
    <name evidence="3" type="primary">LOC110980947</name>
</gene>
<dbReference type="OMA" id="CKLINAV"/>
<evidence type="ECO:0000313" key="2">
    <source>
        <dbReference type="Proteomes" id="UP000694845"/>
    </source>
</evidence>
<dbReference type="RefSeq" id="XP_022093723.1">
    <property type="nucleotide sequence ID" value="XM_022238031.1"/>
</dbReference>
<reference evidence="3" key="1">
    <citation type="submission" date="2025-08" db="UniProtKB">
        <authorList>
            <consortium name="RefSeq"/>
        </authorList>
    </citation>
    <scope>IDENTIFICATION</scope>
</reference>
<dbReference type="AlphaFoldDB" id="A0A8B7YKC9"/>
<organism evidence="2 3">
    <name type="scientific">Acanthaster planci</name>
    <name type="common">Crown-of-thorns starfish</name>
    <dbReference type="NCBI Taxonomy" id="133434"/>
    <lineage>
        <taxon>Eukaryota</taxon>
        <taxon>Metazoa</taxon>
        <taxon>Echinodermata</taxon>
        <taxon>Eleutherozoa</taxon>
        <taxon>Asterozoa</taxon>
        <taxon>Asteroidea</taxon>
        <taxon>Valvatacea</taxon>
        <taxon>Valvatida</taxon>
        <taxon>Acanthasteridae</taxon>
        <taxon>Acanthaster</taxon>
    </lineage>
</organism>
<dbReference type="KEGG" id="aplc:110980947"/>
<accession>A0A8B7YKC9</accession>
<dbReference type="PANTHER" id="PTHR16165:SF5">
    <property type="entry name" value="NXPE FAMILY MEMBER 3"/>
    <property type="match status" value="1"/>
</dbReference>
<name>A0A8B7YKC9_ACAPL</name>
<dbReference type="Proteomes" id="UP000694845">
    <property type="component" value="Unplaced"/>
</dbReference>
<evidence type="ECO:0000313" key="3">
    <source>
        <dbReference type="RefSeq" id="XP_022093723.1"/>
    </source>
</evidence>
<dbReference type="InterPro" id="IPR057106">
    <property type="entry name" value="NXPE4_C"/>
</dbReference>
<sequence length="350" mass="40268">MPRGLCRLRRHGNWSGMCLYPHRRALGQTVFICERPAGVASCDSLFATKSDGSRITARIDELTEGREMMYLSSQNYRKPIEIADPIITIEAGSLEQSQGNKSTLPQCLPDQELPLSHGYWLNGRWHSLLCLITDWTTRPKLTSCLRNKNLILLGDSTTRQWFLGIHNLLGIEFERTPADRQFNWRRSYRELNTTLAYTAHPQLVGSLAVYLDEVRYEVDVLDGLTDPHCNYIVLVSPWAHFSQWTRASYEERTQRLRAALADFRQRCPAAKVVLKGPHARDHHSYEAAVYSSDVLLKEIEKINRRTLYGIGIWYLPVWAMNSAHPAPNTVHMPMDVIREELKMFFSYVCS</sequence>
<feature type="domain" description="NXPE C-terminal" evidence="1">
    <location>
        <begin position="125"/>
        <end position="349"/>
    </location>
</feature>
<dbReference type="PANTHER" id="PTHR16165">
    <property type="entry name" value="NXPE FAMILY MEMBER"/>
    <property type="match status" value="1"/>
</dbReference>